<reference evidence="2" key="1">
    <citation type="submission" date="2021-01" db="EMBL/GenBank/DDBJ databases">
        <title>Chromosome-level genome assembly of a human fungal pathogen reveals clustering of transcriptionally co-regulated genes.</title>
        <authorList>
            <person name="Voorhies M."/>
            <person name="Cohen S."/>
            <person name="Shea T.P."/>
            <person name="Petrus S."/>
            <person name="Munoz J.F."/>
            <person name="Poplawski S."/>
            <person name="Goldman W.E."/>
            <person name="Michael T."/>
            <person name="Cuomo C.A."/>
            <person name="Sil A."/>
            <person name="Beyhan S."/>
        </authorList>
    </citation>
    <scope>NUCLEOTIDE SEQUENCE</scope>
    <source>
        <strain evidence="2">WU24</strain>
    </source>
</reference>
<dbReference type="AlphaFoldDB" id="A0A8A1M5S2"/>
<dbReference type="EMBL" id="CP069110">
    <property type="protein sequence ID" value="QSS59994.1"/>
    <property type="molecule type" value="Genomic_DNA"/>
</dbReference>
<dbReference type="OrthoDB" id="10333784at2759"/>
<dbReference type="Proteomes" id="UP000663671">
    <property type="component" value="Chromosome 4"/>
</dbReference>
<organism evidence="2 3">
    <name type="scientific">Ajellomyces capsulatus</name>
    <name type="common">Darling's disease fungus</name>
    <name type="synonym">Histoplasma capsulatum</name>
    <dbReference type="NCBI Taxonomy" id="5037"/>
    <lineage>
        <taxon>Eukaryota</taxon>
        <taxon>Fungi</taxon>
        <taxon>Dikarya</taxon>
        <taxon>Ascomycota</taxon>
        <taxon>Pezizomycotina</taxon>
        <taxon>Eurotiomycetes</taxon>
        <taxon>Eurotiomycetidae</taxon>
        <taxon>Onygenales</taxon>
        <taxon>Ajellomycetaceae</taxon>
        <taxon>Histoplasma</taxon>
    </lineage>
</organism>
<name>A0A8A1M5S2_AJECA</name>
<feature type="region of interest" description="Disordered" evidence="1">
    <location>
        <begin position="1"/>
        <end position="22"/>
    </location>
</feature>
<proteinExistence type="predicted"/>
<evidence type="ECO:0000256" key="1">
    <source>
        <dbReference type="SAM" id="MobiDB-lite"/>
    </source>
</evidence>
<protein>
    <submittedName>
        <fullName evidence="2">Uncharacterized protein</fullName>
    </submittedName>
</protein>
<evidence type="ECO:0000313" key="2">
    <source>
        <dbReference type="EMBL" id="QSS59994.1"/>
    </source>
</evidence>
<sequence length="135" mass="15210">MEKPVTHWVGTPSLSSRLAPSRDAGCRREIQLDRQLLRRDPDELEENRFQIKIAVGKRIPHPSGIAGWLGERKRKDQSPCLHINTSSPCSLLCDQELAIIHSLAEHELGSTRNPMFAQQVAQRAVSDEGQPSLRR</sequence>
<dbReference type="VEuPathDB" id="FungiDB:I7I51_04790"/>
<evidence type="ECO:0000313" key="3">
    <source>
        <dbReference type="Proteomes" id="UP000663671"/>
    </source>
</evidence>
<accession>A0A8A1M5S2</accession>
<gene>
    <name evidence="2" type="ORF">I7I51_04790</name>
</gene>